<keyword evidence="9 10" id="KW-0472">Membrane</keyword>
<evidence type="ECO:0000256" key="5">
    <source>
        <dbReference type="ARBA" id="ARBA00022519"/>
    </source>
</evidence>
<evidence type="ECO:0000256" key="2">
    <source>
        <dbReference type="ARBA" id="ARBA00006555"/>
    </source>
</evidence>
<dbReference type="GO" id="GO:0015031">
    <property type="term" value="P:protein transport"/>
    <property type="evidence" value="ECO:0007669"/>
    <property type="project" value="UniProtKB-KW"/>
</dbReference>
<comment type="similarity">
    <text evidence="2">Belongs to the TonB family.</text>
</comment>
<evidence type="ECO:0000256" key="9">
    <source>
        <dbReference type="ARBA" id="ARBA00023136"/>
    </source>
</evidence>
<feature type="transmembrane region" description="Helical" evidence="10">
    <location>
        <begin position="88"/>
        <end position="106"/>
    </location>
</feature>
<dbReference type="InterPro" id="IPR008756">
    <property type="entry name" value="Peptidase_M56"/>
</dbReference>
<evidence type="ECO:0000313" key="12">
    <source>
        <dbReference type="EMBL" id="OKY93653.1"/>
    </source>
</evidence>
<dbReference type="CDD" id="cd07341">
    <property type="entry name" value="M56_BlaR1_MecR1_like"/>
    <property type="match status" value="1"/>
</dbReference>
<dbReference type="RefSeq" id="WP_278339439.1">
    <property type="nucleotide sequence ID" value="NZ_MNQH01000033.1"/>
</dbReference>
<dbReference type="Pfam" id="PF05569">
    <property type="entry name" value="Peptidase_M56"/>
    <property type="match status" value="1"/>
</dbReference>
<evidence type="ECO:0000256" key="8">
    <source>
        <dbReference type="ARBA" id="ARBA00022989"/>
    </source>
</evidence>
<sequence>MKEIVRYILETVVCSGILYGAYLLFLRNCTGYLAARLCLTGSLLAAALIPLLRIPVWPGKVIYATAGTPAKTTFTAPSVSAAAFDYEAAIWIVYGCGVLLLLSSMFRQALLIRRLRRHSTQERIGRIVLVRPTAQIASFSFFRTIYISRSVAEKDIAAIFAHEKSHIIHRHSLERIVMESLKALLWWNPFAWLAARALTEVEEFEADRDVLAEGHDTGNYLKTIFTQQFGYSPDVADGLSNSLTNSLTKKRIQMMTTPMKSRYALLRLIAMLPIVTGLLAAFGFTSKAAEIRIQDKLPSAYTPTDPPAETAEKTASPENEDYDLLLVVDGEVTDFKTDPVTGLRSLTLPSGTYSIVGTENLTPEMREKYAAYLPGKAAVFFYKKDTTGKASKVQIRDETAYSQTAVCNATLALEQTEQMPSFQSGDMKAFHNWVNSQIRYPAEAFKNNLGGKVVAQFTVDQAGSVGDIKILQSPDKCFSDEVTRILESSPKWTPGRDEKGDAVKVSLVIPVDFRMTAEKPSEN</sequence>
<evidence type="ECO:0000256" key="4">
    <source>
        <dbReference type="ARBA" id="ARBA00022475"/>
    </source>
</evidence>
<keyword evidence="7" id="KW-0653">Protein transport</keyword>
<evidence type="ECO:0000313" key="13">
    <source>
        <dbReference type="Proteomes" id="UP000187417"/>
    </source>
</evidence>
<dbReference type="SUPFAM" id="SSF74653">
    <property type="entry name" value="TolA/TonB C-terminal domain"/>
    <property type="match status" value="1"/>
</dbReference>
<dbReference type="GO" id="GO:0098797">
    <property type="term" value="C:plasma membrane protein complex"/>
    <property type="evidence" value="ECO:0007669"/>
    <property type="project" value="TreeGrafter"/>
</dbReference>
<dbReference type="Gene3D" id="3.30.1150.10">
    <property type="match status" value="1"/>
</dbReference>
<keyword evidence="3" id="KW-0813">Transport</keyword>
<evidence type="ECO:0000256" key="3">
    <source>
        <dbReference type="ARBA" id="ARBA00022448"/>
    </source>
</evidence>
<keyword evidence="8 10" id="KW-1133">Transmembrane helix</keyword>
<evidence type="ECO:0000259" key="11">
    <source>
        <dbReference type="PROSITE" id="PS52015"/>
    </source>
</evidence>
<comment type="caution">
    <text evidence="12">The sequence shown here is derived from an EMBL/GenBank/DDBJ whole genome shotgun (WGS) entry which is preliminary data.</text>
</comment>
<organism evidence="12 13">
    <name type="scientific">Alistipes putredinis</name>
    <dbReference type="NCBI Taxonomy" id="28117"/>
    <lineage>
        <taxon>Bacteria</taxon>
        <taxon>Pseudomonadati</taxon>
        <taxon>Bacteroidota</taxon>
        <taxon>Bacteroidia</taxon>
        <taxon>Bacteroidales</taxon>
        <taxon>Rikenellaceae</taxon>
        <taxon>Alistipes</taxon>
    </lineage>
</organism>
<dbReference type="EMBL" id="MNQH01000033">
    <property type="protein sequence ID" value="OKY93653.1"/>
    <property type="molecule type" value="Genomic_DNA"/>
</dbReference>
<feature type="transmembrane region" description="Helical" evidence="10">
    <location>
        <begin position="6"/>
        <end position="26"/>
    </location>
</feature>
<dbReference type="PROSITE" id="PS52015">
    <property type="entry name" value="TONB_CTD"/>
    <property type="match status" value="1"/>
</dbReference>
<protein>
    <recommendedName>
        <fullName evidence="11">TonB C-terminal domain-containing protein</fullName>
    </recommendedName>
</protein>
<reference evidence="12 13" key="1">
    <citation type="journal article" date="2016" name="Nat. Biotechnol.">
        <title>Measurement of bacterial replication rates in microbial communities.</title>
        <authorList>
            <person name="Brown C.T."/>
            <person name="Olm M.R."/>
            <person name="Thomas B.C."/>
            <person name="Banfield J.F."/>
        </authorList>
    </citation>
    <scope>NUCLEOTIDE SEQUENCE [LARGE SCALE GENOMIC DNA]</scope>
    <source>
        <strain evidence="12">CAG:67_53_122</strain>
    </source>
</reference>
<keyword evidence="5" id="KW-0997">Cell inner membrane</keyword>
<evidence type="ECO:0000256" key="1">
    <source>
        <dbReference type="ARBA" id="ARBA00004383"/>
    </source>
</evidence>
<dbReference type="AlphaFoldDB" id="A0A1Q6F3Z8"/>
<dbReference type="Pfam" id="PF03544">
    <property type="entry name" value="TonB_C"/>
    <property type="match status" value="1"/>
</dbReference>
<evidence type="ECO:0000256" key="10">
    <source>
        <dbReference type="SAM" id="Phobius"/>
    </source>
</evidence>
<name>A0A1Q6F3Z8_9BACT</name>
<dbReference type="NCBIfam" id="TIGR01352">
    <property type="entry name" value="tonB_Cterm"/>
    <property type="match status" value="1"/>
</dbReference>
<dbReference type="InterPro" id="IPR006260">
    <property type="entry name" value="TonB/TolA_C"/>
</dbReference>
<comment type="subcellular location">
    <subcellularLocation>
        <location evidence="1">Cell inner membrane</location>
        <topology evidence="1">Single-pass membrane protein</topology>
        <orientation evidence="1">Periplasmic side</orientation>
    </subcellularLocation>
</comment>
<evidence type="ECO:0000256" key="7">
    <source>
        <dbReference type="ARBA" id="ARBA00022927"/>
    </source>
</evidence>
<accession>A0A1Q6F3Z8</accession>
<dbReference type="InterPro" id="IPR037682">
    <property type="entry name" value="TonB_C"/>
</dbReference>
<dbReference type="InterPro" id="IPR051045">
    <property type="entry name" value="TonB-dependent_transducer"/>
</dbReference>
<dbReference type="GO" id="GO:0031992">
    <property type="term" value="F:energy transducer activity"/>
    <property type="evidence" value="ECO:0007669"/>
    <property type="project" value="TreeGrafter"/>
</dbReference>
<gene>
    <name evidence="12" type="ORF">BHV66_08365</name>
</gene>
<dbReference type="GO" id="GO:0055085">
    <property type="term" value="P:transmembrane transport"/>
    <property type="evidence" value="ECO:0007669"/>
    <property type="project" value="InterPro"/>
</dbReference>
<dbReference type="PANTHER" id="PTHR33446:SF2">
    <property type="entry name" value="PROTEIN TONB"/>
    <property type="match status" value="1"/>
</dbReference>
<keyword evidence="4" id="KW-1003">Cell membrane</keyword>
<evidence type="ECO:0000256" key="6">
    <source>
        <dbReference type="ARBA" id="ARBA00022692"/>
    </source>
</evidence>
<feature type="transmembrane region" description="Helical" evidence="10">
    <location>
        <begin position="33"/>
        <end position="52"/>
    </location>
</feature>
<dbReference type="PANTHER" id="PTHR33446">
    <property type="entry name" value="PROTEIN TONB-RELATED"/>
    <property type="match status" value="1"/>
</dbReference>
<proteinExistence type="inferred from homology"/>
<feature type="domain" description="TonB C-terminal" evidence="11">
    <location>
        <begin position="425"/>
        <end position="522"/>
    </location>
</feature>
<feature type="transmembrane region" description="Helical" evidence="10">
    <location>
        <begin position="264"/>
        <end position="284"/>
    </location>
</feature>
<dbReference type="Proteomes" id="UP000187417">
    <property type="component" value="Unassembled WGS sequence"/>
</dbReference>
<dbReference type="STRING" id="28117.BHV66_08365"/>
<keyword evidence="6 10" id="KW-0812">Transmembrane</keyword>